<dbReference type="SUPFAM" id="SSF52777">
    <property type="entry name" value="CoA-dependent acyltransferases"/>
    <property type="match status" value="2"/>
</dbReference>
<proteinExistence type="predicted"/>
<dbReference type="NCBIfam" id="TIGR01733">
    <property type="entry name" value="AA-adenyl-dom"/>
    <property type="match status" value="1"/>
</dbReference>
<dbReference type="Gene3D" id="3.40.50.150">
    <property type="entry name" value="Vaccinia Virus protein VP39"/>
    <property type="match status" value="1"/>
</dbReference>
<keyword evidence="5" id="KW-0436">Ligase</keyword>
<organism evidence="11 12">
    <name type="scientific">Corallococcus terminator</name>
    <dbReference type="NCBI Taxonomy" id="2316733"/>
    <lineage>
        <taxon>Bacteria</taxon>
        <taxon>Pseudomonadati</taxon>
        <taxon>Myxococcota</taxon>
        <taxon>Myxococcia</taxon>
        <taxon>Myxococcales</taxon>
        <taxon>Cystobacterineae</taxon>
        <taxon>Myxococcaceae</taxon>
        <taxon>Corallococcus</taxon>
    </lineage>
</organism>
<dbReference type="InterPro" id="IPR010071">
    <property type="entry name" value="AA_adenyl_dom"/>
</dbReference>
<dbReference type="InterPro" id="IPR013217">
    <property type="entry name" value="Methyltransf_12"/>
</dbReference>
<dbReference type="FunFam" id="3.40.50.12780:FF:000012">
    <property type="entry name" value="Non-ribosomal peptide synthetase"/>
    <property type="match status" value="1"/>
</dbReference>
<dbReference type="Pfam" id="PF00668">
    <property type="entry name" value="Condensation"/>
    <property type="match status" value="1"/>
</dbReference>
<dbReference type="PROSITE" id="PS50075">
    <property type="entry name" value="CARRIER"/>
    <property type="match status" value="1"/>
</dbReference>
<keyword evidence="6" id="KW-0677">Repeat</keyword>
<evidence type="ECO:0000259" key="10">
    <source>
        <dbReference type="PROSITE" id="PS50075"/>
    </source>
</evidence>
<dbReference type="Pfam" id="PF00550">
    <property type="entry name" value="PP-binding"/>
    <property type="match status" value="1"/>
</dbReference>
<dbReference type="Gene3D" id="3.40.50.980">
    <property type="match status" value="2"/>
</dbReference>
<evidence type="ECO:0000256" key="8">
    <source>
        <dbReference type="ARBA" id="ARBA00066651"/>
    </source>
</evidence>
<dbReference type="InterPro" id="IPR029063">
    <property type="entry name" value="SAM-dependent_MTases_sf"/>
</dbReference>
<feature type="domain" description="Carrier" evidence="10">
    <location>
        <begin position="1435"/>
        <end position="1510"/>
    </location>
</feature>
<dbReference type="FunFam" id="3.30.559.30:FF:000006">
    <property type="entry name" value="Yersiniabactin polyketide/non-ribosomal peptide synthetase"/>
    <property type="match status" value="1"/>
</dbReference>
<evidence type="ECO:0000256" key="6">
    <source>
        <dbReference type="ARBA" id="ARBA00022737"/>
    </source>
</evidence>
<dbReference type="InterPro" id="IPR006162">
    <property type="entry name" value="Ppantetheine_attach_site"/>
</dbReference>
<dbReference type="InterPro" id="IPR009081">
    <property type="entry name" value="PP-bd_ACP"/>
</dbReference>
<dbReference type="EMBL" id="RAVZ01000282">
    <property type="protein sequence ID" value="RKG77509.1"/>
    <property type="molecule type" value="Genomic_DNA"/>
</dbReference>
<dbReference type="OrthoDB" id="9757540at2"/>
<dbReference type="GO" id="GO:0072330">
    <property type="term" value="P:monocarboxylic acid biosynthetic process"/>
    <property type="evidence" value="ECO:0007669"/>
    <property type="project" value="UniProtKB-ARBA"/>
</dbReference>
<dbReference type="CDD" id="cd02440">
    <property type="entry name" value="AdoMet_MTases"/>
    <property type="match status" value="1"/>
</dbReference>
<dbReference type="InterPro" id="IPR020806">
    <property type="entry name" value="PKS_PP-bd"/>
</dbReference>
<dbReference type="PROSITE" id="PS00455">
    <property type="entry name" value="AMP_BINDING"/>
    <property type="match status" value="1"/>
</dbReference>
<evidence type="ECO:0000256" key="5">
    <source>
        <dbReference type="ARBA" id="ARBA00022598"/>
    </source>
</evidence>
<dbReference type="FunFam" id="3.30.559.10:FF:000023">
    <property type="entry name" value="Non-ribosomal peptide synthetase"/>
    <property type="match status" value="1"/>
</dbReference>
<protein>
    <recommendedName>
        <fullName evidence="9">L-cysteine--[L-cysteinyl-carrier protein] ligase</fullName>
        <ecNumber evidence="8">6.2.1.69</ecNumber>
    </recommendedName>
    <alternativeName>
        <fullName evidence="9">L-cysteine--[L-cysteinyl-carrier protein] ligase</fullName>
    </alternativeName>
</protein>
<accession>A0A3A8I1Z9</accession>
<evidence type="ECO:0000313" key="11">
    <source>
        <dbReference type="EMBL" id="RKG77509.1"/>
    </source>
</evidence>
<dbReference type="InterPro" id="IPR045851">
    <property type="entry name" value="AMP-bd_C_sf"/>
</dbReference>
<dbReference type="SUPFAM" id="SSF53335">
    <property type="entry name" value="S-adenosyl-L-methionine-dependent methyltransferases"/>
    <property type="match status" value="1"/>
</dbReference>
<dbReference type="PROSITE" id="PS00012">
    <property type="entry name" value="PHOSPHOPANTETHEINE"/>
    <property type="match status" value="1"/>
</dbReference>
<evidence type="ECO:0000256" key="9">
    <source>
        <dbReference type="ARBA" id="ARBA00079103"/>
    </source>
</evidence>
<keyword evidence="4" id="KW-0597">Phosphoprotein</keyword>
<dbReference type="SMART" id="SM00823">
    <property type="entry name" value="PKS_PP"/>
    <property type="match status" value="1"/>
</dbReference>
<dbReference type="Pfam" id="PF18563">
    <property type="entry name" value="TubC_N"/>
    <property type="match status" value="1"/>
</dbReference>
<dbReference type="InterPro" id="IPR036736">
    <property type="entry name" value="ACP-like_sf"/>
</dbReference>
<dbReference type="GO" id="GO:0016874">
    <property type="term" value="F:ligase activity"/>
    <property type="evidence" value="ECO:0007669"/>
    <property type="project" value="UniProtKB-KW"/>
</dbReference>
<dbReference type="PANTHER" id="PTHR45527:SF10">
    <property type="entry name" value="PYOCHELIN SYNTHASE PCHF"/>
    <property type="match status" value="1"/>
</dbReference>
<name>A0A3A8I1Z9_9BACT</name>
<dbReference type="FunFam" id="1.10.1200.10:FF:000016">
    <property type="entry name" value="Non-ribosomal peptide synthase"/>
    <property type="match status" value="1"/>
</dbReference>
<dbReference type="InterPro" id="IPR001242">
    <property type="entry name" value="Condensation_dom"/>
</dbReference>
<dbReference type="Gene3D" id="2.30.38.10">
    <property type="entry name" value="Luciferase, Domain 3"/>
    <property type="match status" value="1"/>
</dbReference>
<dbReference type="InterPro" id="IPR041464">
    <property type="entry name" value="TubC_N"/>
</dbReference>
<comment type="pathway">
    <text evidence="2">Siderophore biosynthesis.</text>
</comment>
<dbReference type="EC" id="6.2.1.69" evidence="8"/>
<evidence type="ECO:0000256" key="7">
    <source>
        <dbReference type="ARBA" id="ARBA00052643"/>
    </source>
</evidence>
<dbReference type="InterPro" id="IPR020845">
    <property type="entry name" value="AMP-binding_CS"/>
</dbReference>
<evidence type="ECO:0000256" key="2">
    <source>
        <dbReference type="ARBA" id="ARBA00004924"/>
    </source>
</evidence>
<gene>
    <name evidence="11" type="ORF">D7V88_30920</name>
</gene>
<dbReference type="InterPro" id="IPR044894">
    <property type="entry name" value="TubC_N_sf"/>
</dbReference>
<evidence type="ECO:0000256" key="1">
    <source>
        <dbReference type="ARBA" id="ARBA00001957"/>
    </source>
</evidence>
<dbReference type="PANTHER" id="PTHR45527">
    <property type="entry name" value="NONRIBOSOMAL PEPTIDE SYNTHETASE"/>
    <property type="match status" value="1"/>
</dbReference>
<comment type="caution">
    <text evidence="11">The sequence shown here is derived from an EMBL/GenBank/DDBJ whole genome shotgun (WGS) entry which is preliminary data.</text>
</comment>
<dbReference type="GO" id="GO:0031177">
    <property type="term" value="F:phosphopantetheine binding"/>
    <property type="evidence" value="ECO:0007669"/>
    <property type="project" value="InterPro"/>
</dbReference>
<dbReference type="RefSeq" id="WP_120544215.1">
    <property type="nucleotide sequence ID" value="NZ_RAVZ01000282.1"/>
</dbReference>
<comment type="cofactor">
    <cofactor evidence="1">
        <name>pantetheine 4'-phosphate</name>
        <dbReference type="ChEBI" id="CHEBI:47942"/>
    </cofactor>
</comment>
<dbReference type="Gene3D" id="3.30.559.30">
    <property type="entry name" value="Nonribosomal peptide synthetase, condensation domain"/>
    <property type="match status" value="1"/>
</dbReference>
<sequence>MRRVEELLSELRQKGITLHMEGEKLRCRAPRGALDARMRAAVEEHKEELLAFLRRATPASPLPQLIPALAQRFEPFPLTDVQHAYWLGRSGAFELGQVSTHGYCELESRGLDPVRLEAALRQLIARHDMLRAVILPDGRQRILESPPPYQLAVVDLRGQPGEVIDARLAALRQEMAHQVLPSDRWPLFDIRASLMDGQRLRLHLSLDALIADVWSMGLIFREWAWLYHHPEQPLPPLALSFRDYVLAEQALRETEHHARSKAYWMGRLDTLAPAPELPLSKSPSALEETVFERRAFLLSREDWQALKHQATQAGLTPSVAIFAAFAEVLGTWSKNPRFTLNLTLFNRLPLHSQVDGLVGDFTSLTLLEVDHSRPESFTDRGLRLQEQLWRDLDHRHFSGVRVLRELARREGGGQKALMPVVFTSTLALGAAGQTSPEEDWLGEVLYGIGQTPQVWLDHQLVEQRGGALLFTWDAVEALFPPGLLDDMFGAYEHLVRQLATGHAGWSAERTALLPASQLSERQGANATLHPPSEQLLHGLFEEQARRHPDAPAVITPERTLSHADVARVARQVATSLRERGVGANTLVAVIMDKGWEQVPAVLGILMAGAAYLPIDPRWPATRRAALLEQAGVVLAVTQTALEDTLEWPAGVRRLSFDAQALHAPDPGPLPFVAQDPDGLAYIIYTSGSTGVPKGVMISHRGAVNTLLDINRRFAIGPGDRTLAISALTFDLSVHDVFGMLAAGGAVVIPSTDEARDPASVARLMTEHGVTVWNSVPALMQLLVDYLGAHPGQVPPGLRLCLLSGDWVPLALPPSIRSHWPEARTVSLGGATEASIWSIFHPIGEVAPDWKSIPYGKPLANQHLHVLNPALEPCPVWVPGALYIGGQGLALGYWRDAERTQASFITHPRTGERLYKTGDLGRYLPGGDIEFLGREDFQVKVNGFRIELGEIETALLQHPDVKETVVTAVGELRGPKQLLAYVVPGRSQGSRLLEGEHAEPGEVHARWRALIEAGRAEARRDTQDIEGFTALWGALNGIYLDAVCRALRELGAYATPGERHERSELMARCRLSPRYERWLARALQALTREGHLLQEGERFTNPAPLPVKPREARREELGRHLKASAGFAMGDVEKFLDVAEGLADILTERVHSAQVYAAEETPRVYQKLFPRANATAAQVMRAVVEQLPAERPLRIIEVGGGYGTATVHLLPLLPAERTSYVFTDISQYFLQEARKQFARFPFLAYERLDVEKPPVAQGFEAHAYDVVVAVSVLHGTARIEESLRHLRSLLAPGGVLLIIEETRFFPSFDLGMGLQQGFDRFVDEELRNSHPLLSRELWQRMLAQTGFEESEVLHQPGTLSDYLGFDVILARGPLSTRRGRWDVLREHLAQRLPPYMVPSSFVMLDALPLTANGKVDRRALPLPNATRAARAEGGTSPRNPTEEALARIWAEVLGLERLGVHDDFYEVGGDSLLATQISTRARDHFQVEVPLRTLLELRTVAALAAHLDAANAGHTAAVDDLKARVAAGTLEGAELDALRELLAEVNAAPGDESRHG</sequence>
<keyword evidence="12" id="KW-1185">Reference proteome</keyword>
<comment type="catalytic activity">
    <reaction evidence="7">
        <text>holo-[peptidyl-carrier protein] + L-cysteine + ATP = L-cysteinyl-[peptidyl-carrier protein] + AMP + diphosphate</text>
        <dbReference type="Rhea" id="RHEA:61680"/>
        <dbReference type="Rhea" id="RHEA-COMP:11480"/>
        <dbReference type="Rhea" id="RHEA-COMP:15906"/>
        <dbReference type="ChEBI" id="CHEBI:30616"/>
        <dbReference type="ChEBI" id="CHEBI:33019"/>
        <dbReference type="ChEBI" id="CHEBI:35235"/>
        <dbReference type="ChEBI" id="CHEBI:64479"/>
        <dbReference type="ChEBI" id="CHEBI:144926"/>
        <dbReference type="ChEBI" id="CHEBI:456215"/>
        <dbReference type="EC" id="6.2.1.69"/>
    </reaction>
    <physiologicalReaction direction="left-to-right" evidence="7">
        <dbReference type="Rhea" id="RHEA:61681"/>
    </physiologicalReaction>
</comment>
<dbReference type="InterPro" id="IPR000873">
    <property type="entry name" value="AMP-dep_synth/lig_dom"/>
</dbReference>
<dbReference type="CDD" id="cd12114">
    <property type="entry name" value="A_NRPS_TlmIV_like"/>
    <property type="match status" value="1"/>
</dbReference>
<dbReference type="InterPro" id="IPR023213">
    <property type="entry name" value="CAT-like_dom_sf"/>
</dbReference>
<keyword evidence="3" id="KW-0596">Phosphopantetheine</keyword>
<dbReference type="GO" id="GO:0009403">
    <property type="term" value="P:toxin biosynthetic process"/>
    <property type="evidence" value="ECO:0007669"/>
    <property type="project" value="UniProtKB-ARBA"/>
</dbReference>
<dbReference type="Gene3D" id="3.30.559.10">
    <property type="entry name" value="Chloramphenicol acetyltransferase-like domain"/>
    <property type="match status" value="1"/>
</dbReference>
<dbReference type="GO" id="GO:0043041">
    <property type="term" value="P:amino acid activation for nonribosomal peptide biosynthetic process"/>
    <property type="evidence" value="ECO:0007669"/>
    <property type="project" value="TreeGrafter"/>
</dbReference>
<dbReference type="Gene3D" id="1.10.1200.10">
    <property type="entry name" value="ACP-like"/>
    <property type="match status" value="1"/>
</dbReference>
<dbReference type="GO" id="GO:0005737">
    <property type="term" value="C:cytoplasm"/>
    <property type="evidence" value="ECO:0007669"/>
    <property type="project" value="TreeGrafter"/>
</dbReference>
<dbReference type="Proteomes" id="UP000268094">
    <property type="component" value="Unassembled WGS sequence"/>
</dbReference>
<dbReference type="SUPFAM" id="SSF47336">
    <property type="entry name" value="ACP-like"/>
    <property type="match status" value="1"/>
</dbReference>
<dbReference type="Pfam" id="PF00501">
    <property type="entry name" value="AMP-binding"/>
    <property type="match status" value="1"/>
</dbReference>
<dbReference type="InterPro" id="IPR057737">
    <property type="entry name" value="Condensation_MtbB-like"/>
</dbReference>
<evidence type="ECO:0000256" key="4">
    <source>
        <dbReference type="ARBA" id="ARBA00022553"/>
    </source>
</evidence>
<evidence type="ECO:0000313" key="12">
    <source>
        <dbReference type="Proteomes" id="UP000268094"/>
    </source>
</evidence>
<reference evidence="12" key="1">
    <citation type="submission" date="2018-09" db="EMBL/GenBank/DDBJ databases">
        <authorList>
            <person name="Livingstone P.G."/>
            <person name="Whitworth D.E."/>
        </authorList>
    </citation>
    <scope>NUCLEOTIDE SEQUENCE [LARGE SCALE GENOMIC DNA]</scope>
    <source>
        <strain evidence="12">CA054A</strain>
    </source>
</reference>
<dbReference type="Pfam" id="PF08242">
    <property type="entry name" value="Methyltransf_12"/>
    <property type="match status" value="1"/>
</dbReference>
<dbReference type="CDD" id="cd19535">
    <property type="entry name" value="Cyc_NRPS"/>
    <property type="match status" value="1"/>
</dbReference>
<dbReference type="Gene3D" id="1.10.10.1830">
    <property type="entry name" value="Non-ribosomal peptide synthase, adenylation domain"/>
    <property type="match status" value="1"/>
</dbReference>
<evidence type="ECO:0000256" key="3">
    <source>
        <dbReference type="ARBA" id="ARBA00022450"/>
    </source>
</evidence>
<dbReference type="FunFam" id="3.40.50.980:FF:000001">
    <property type="entry name" value="Non-ribosomal peptide synthetase"/>
    <property type="match status" value="1"/>
</dbReference>
<dbReference type="Gene3D" id="3.30.300.30">
    <property type="match status" value="2"/>
</dbReference>
<dbReference type="SUPFAM" id="SSF56801">
    <property type="entry name" value="Acetyl-CoA synthetase-like"/>
    <property type="match status" value="1"/>
</dbReference>